<dbReference type="InterPro" id="IPR005119">
    <property type="entry name" value="LysR_subst-bd"/>
</dbReference>
<dbReference type="PANTHER" id="PTHR30537">
    <property type="entry name" value="HTH-TYPE TRANSCRIPTIONAL REGULATOR"/>
    <property type="match status" value="1"/>
</dbReference>
<proteinExistence type="inferred from homology"/>
<dbReference type="Pfam" id="PF00126">
    <property type="entry name" value="HTH_1"/>
    <property type="match status" value="1"/>
</dbReference>
<sequence length="306" mass="33826">MVEMRHRLPSLNALAVFEAAGRLGGFSRAARELRISQPAVTRHIRGLEAAVGHLLFQRAHNRVTLTEPGLRLWQAVNAGFGDIAAVVDSLRVAEEGAVLALSTHSGFGQQWLMPRLEGLREALGGRSISLSIADRSAEFDRTEFDIGVRHGSRADLGPNGVLLAEETVMPVVGWRLAEARPELLALTPDDLVDATLIHMDEGDRPWMTWAQWFRLAGVRRTPPPARVRLNHYPLVMSEVLSGTGIGLGWRPLIDEMLESGVIVPVGPEVVRSDWGWWFVWSDRTAPQDVERALAWFRSRLAHPSAG</sequence>
<evidence type="ECO:0000256" key="1">
    <source>
        <dbReference type="ARBA" id="ARBA00009437"/>
    </source>
</evidence>
<evidence type="ECO:0000256" key="4">
    <source>
        <dbReference type="ARBA" id="ARBA00023163"/>
    </source>
</evidence>
<dbReference type="Gene3D" id="3.40.190.10">
    <property type="entry name" value="Periplasmic binding protein-like II"/>
    <property type="match status" value="2"/>
</dbReference>
<protein>
    <submittedName>
        <fullName evidence="6">DNA-binding transcriptional regulator, LysR family</fullName>
    </submittedName>
</protein>
<name>A0A8G2F2V2_9PROT</name>
<keyword evidence="2" id="KW-0805">Transcription regulation</keyword>
<dbReference type="EMBL" id="FNBW01000005">
    <property type="protein sequence ID" value="SDF67039.1"/>
    <property type="molecule type" value="Genomic_DNA"/>
</dbReference>
<dbReference type="GO" id="GO:0043565">
    <property type="term" value="F:sequence-specific DNA binding"/>
    <property type="evidence" value="ECO:0007669"/>
    <property type="project" value="TreeGrafter"/>
</dbReference>
<dbReference type="PRINTS" id="PR00039">
    <property type="entry name" value="HTHLYSR"/>
</dbReference>
<evidence type="ECO:0000256" key="2">
    <source>
        <dbReference type="ARBA" id="ARBA00023015"/>
    </source>
</evidence>
<dbReference type="GO" id="GO:0006351">
    <property type="term" value="P:DNA-templated transcription"/>
    <property type="evidence" value="ECO:0007669"/>
    <property type="project" value="TreeGrafter"/>
</dbReference>
<dbReference type="InterPro" id="IPR058163">
    <property type="entry name" value="LysR-type_TF_proteobact-type"/>
</dbReference>
<reference evidence="6 7" key="1">
    <citation type="submission" date="2016-10" db="EMBL/GenBank/DDBJ databases">
        <authorList>
            <person name="Varghese N."/>
            <person name="Submissions S."/>
        </authorList>
    </citation>
    <scope>NUCLEOTIDE SEQUENCE [LARGE SCALE GENOMIC DNA]</scope>
    <source>
        <strain evidence="6 7">DSM 18839</strain>
    </source>
</reference>
<dbReference type="SUPFAM" id="SSF53850">
    <property type="entry name" value="Periplasmic binding protein-like II"/>
    <property type="match status" value="1"/>
</dbReference>
<evidence type="ECO:0000313" key="7">
    <source>
        <dbReference type="Proteomes" id="UP000198615"/>
    </source>
</evidence>
<dbReference type="Proteomes" id="UP000198615">
    <property type="component" value="Unassembled WGS sequence"/>
</dbReference>
<organism evidence="6 7">
    <name type="scientific">Thalassobaculum litoreum DSM 18839</name>
    <dbReference type="NCBI Taxonomy" id="1123362"/>
    <lineage>
        <taxon>Bacteria</taxon>
        <taxon>Pseudomonadati</taxon>
        <taxon>Pseudomonadota</taxon>
        <taxon>Alphaproteobacteria</taxon>
        <taxon>Rhodospirillales</taxon>
        <taxon>Thalassobaculaceae</taxon>
        <taxon>Thalassobaculum</taxon>
    </lineage>
</organism>
<keyword evidence="7" id="KW-1185">Reference proteome</keyword>
<feature type="domain" description="HTH lysR-type" evidence="5">
    <location>
        <begin position="9"/>
        <end position="66"/>
    </location>
</feature>
<comment type="caution">
    <text evidence="6">The sequence shown here is derived from an EMBL/GenBank/DDBJ whole genome shotgun (WGS) entry which is preliminary data.</text>
</comment>
<gene>
    <name evidence="6" type="ORF">SAMN05660686_02001</name>
</gene>
<dbReference type="AlphaFoldDB" id="A0A8G2F2V2"/>
<dbReference type="InterPro" id="IPR036390">
    <property type="entry name" value="WH_DNA-bd_sf"/>
</dbReference>
<dbReference type="InterPro" id="IPR000847">
    <property type="entry name" value="LysR_HTH_N"/>
</dbReference>
<dbReference type="PANTHER" id="PTHR30537:SF26">
    <property type="entry name" value="GLYCINE CLEAVAGE SYSTEM TRANSCRIPTIONAL ACTIVATOR"/>
    <property type="match status" value="1"/>
</dbReference>
<keyword evidence="3 6" id="KW-0238">DNA-binding</keyword>
<dbReference type="SUPFAM" id="SSF46785">
    <property type="entry name" value="Winged helix' DNA-binding domain"/>
    <property type="match status" value="1"/>
</dbReference>
<dbReference type="OrthoDB" id="9794694at2"/>
<comment type="similarity">
    <text evidence="1">Belongs to the LysR transcriptional regulatory family.</text>
</comment>
<dbReference type="Gene3D" id="1.10.10.10">
    <property type="entry name" value="Winged helix-like DNA-binding domain superfamily/Winged helix DNA-binding domain"/>
    <property type="match status" value="1"/>
</dbReference>
<dbReference type="PROSITE" id="PS50931">
    <property type="entry name" value="HTH_LYSR"/>
    <property type="match status" value="1"/>
</dbReference>
<dbReference type="GO" id="GO:0003700">
    <property type="term" value="F:DNA-binding transcription factor activity"/>
    <property type="evidence" value="ECO:0007669"/>
    <property type="project" value="InterPro"/>
</dbReference>
<evidence type="ECO:0000313" key="6">
    <source>
        <dbReference type="EMBL" id="SDF67039.1"/>
    </source>
</evidence>
<evidence type="ECO:0000256" key="3">
    <source>
        <dbReference type="ARBA" id="ARBA00023125"/>
    </source>
</evidence>
<keyword evidence="4" id="KW-0804">Transcription</keyword>
<dbReference type="Pfam" id="PF03466">
    <property type="entry name" value="LysR_substrate"/>
    <property type="match status" value="1"/>
</dbReference>
<accession>A0A8G2F2V2</accession>
<evidence type="ECO:0000259" key="5">
    <source>
        <dbReference type="PROSITE" id="PS50931"/>
    </source>
</evidence>
<dbReference type="InterPro" id="IPR036388">
    <property type="entry name" value="WH-like_DNA-bd_sf"/>
</dbReference>